<dbReference type="Pfam" id="PF13432">
    <property type="entry name" value="TPR_16"/>
    <property type="match status" value="1"/>
</dbReference>
<protein>
    <submittedName>
        <fullName evidence="3">Sulfotransferase</fullName>
    </submittedName>
</protein>
<dbReference type="EMBL" id="JAOVZO020000001">
    <property type="protein sequence ID" value="MDC8011307.1"/>
    <property type="molecule type" value="Genomic_DNA"/>
</dbReference>
<dbReference type="GO" id="GO:0008476">
    <property type="term" value="F:protein-tyrosine sulfotransferase activity"/>
    <property type="evidence" value="ECO:0007669"/>
    <property type="project" value="InterPro"/>
</dbReference>
<evidence type="ECO:0000256" key="2">
    <source>
        <dbReference type="PROSITE-ProRule" id="PRU00339"/>
    </source>
</evidence>
<dbReference type="InterPro" id="IPR026634">
    <property type="entry name" value="TPST-like"/>
</dbReference>
<reference evidence="3" key="1">
    <citation type="submission" date="2023-02" db="EMBL/GenBank/DDBJ databases">
        <title>Tahibacter soli sp. nov. isolated from soil.</title>
        <authorList>
            <person name="Baek J.H."/>
            <person name="Lee J.K."/>
            <person name="Choi D.G."/>
            <person name="Jeon C.O."/>
        </authorList>
    </citation>
    <scope>NUCLEOTIDE SEQUENCE</scope>
    <source>
        <strain evidence="3">BL</strain>
    </source>
</reference>
<dbReference type="InterPro" id="IPR011990">
    <property type="entry name" value="TPR-like_helical_dom_sf"/>
</dbReference>
<organism evidence="3 4">
    <name type="scientific">Tahibacter soli</name>
    <dbReference type="NCBI Taxonomy" id="2983605"/>
    <lineage>
        <taxon>Bacteria</taxon>
        <taxon>Pseudomonadati</taxon>
        <taxon>Pseudomonadota</taxon>
        <taxon>Gammaproteobacteria</taxon>
        <taxon>Lysobacterales</taxon>
        <taxon>Rhodanobacteraceae</taxon>
        <taxon>Tahibacter</taxon>
    </lineage>
</organism>
<feature type="repeat" description="TPR" evidence="2">
    <location>
        <begin position="100"/>
        <end position="133"/>
    </location>
</feature>
<dbReference type="Proteomes" id="UP001139971">
    <property type="component" value="Unassembled WGS sequence"/>
</dbReference>
<dbReference type="SUPFAM" id="SSF52540">
    <property type="entry name" value="P-loop containing nucleoside triphosphate hydrolases"/>
    <property type="match status" value="1"/>
</dbReference>
<dbReference type="SMART" id="SM00028">
    <property type="entry name" value="TPR"/>
    <property type="match status" value="6"/>
</dbReference>
<dbReference type="Pfam" id="PF13469">
    <property type="entry name" value="Sulfotransfer_3"/>
    <property type="match status" value="1"/>
</dbReference>
<dbReference type="PROSITE" id="PS50005">
    <property type="entry name" value="TPR"/>
    <property type="match status" value="2"/>
</dbReference>
<proteinExistence type="predicted"/>
<dbReference type="RefSeq" id="WP_263543671.1">
    <property type="nucleotide sequence ID" value="NZ_JAOVZO020000001.1"/>
</dbReference>
<dbReference type="SUPFAM" id="SSF48452">
    <property type="entry name" value="TPR-like"/>
    <property type="match status" value="1"/>
</dbReference>
<dbReference type="Pfam" id="PF14559">
    <property type="entry name" value="TPR_19"/>
    <property type="match status" value="2"/>
</dbReference>
<dbReference type="InterPro" id="IPR019734">
    <property type="entry name" value="TPR_rpt"/>
</dbReference>
<name>A0A9X4BHN9_9GAMM</name>
<gene>
    <name evidence="3" type="ORF">OD750_001965</name>
</gene>
<evidence type="ECO:0000256" key="1">
    <source>
        <dbReference type="ARBA" id="ARBA00022679"/>
    </source>
</evidence>
<accession>A0A9X4BHN9</accession>
<evidence type="ECO:0000313" key="3">
    <source>
        <dbReference type="EMBL" id="MDC8011307.1"/>
    </source>
</evidence>
<keyword evidence="4" id="KW-1185">Reference proteome</keyword>
<keyword evidence="1" id="KW-0808">Transferase</keyword>
<dbReference type="PANTHER" id="PTHR12788:SF10">
    <property type="entry name" value="PROTEIN-TYROSINE SULFOTRANSFERASE"/>
    <property type="match status" value="1"/>
</dbReference>
<keyword evidence="2" id="KW-0802">TPR repeat</keyword>
<comment type="caution">
    <text evidence="3">The sequence shown here is derived from an EMBL/GenBank/DDBJ whole genome shotgun (WGS) entry which is preliminary data.</text>
</comment>
<evidence type="ECO:0000313" key="4">
    <source>
        <dbReference type="Proteomes" id="UP001139971"/>
    </source>
</evidence>
<dbReference type="InterPro" id="IPR027417">
    <property type="entry name" value="P-loop_NTPase"/>
</dbReference>
<sequence length="608" mass="67982">MSQAAFAFFQNGQFARAEHACRQLLAQDDGNVDAALVLALSLQAQGRSREAIPLLSQLAQNEPDVYEYWSNLGNALRDVRRFEDATAAFARALRLTGPQAGLLFNIGLNDLDAGNAADALRALEQAIALEPDDPEIRTYCAIAALENNDKRLARTLTDNWREWREADPSTFAEAAWLMFRLGKIADAELALAQAAAASPDHPRVLVRQGAIHERSNRLDQAWAIVHELSRHPALPSAVGEDLAILRASLASRGDDLPAARRLHEELISTGTVAFANFHLNFSLAKVCDKLGDHAAAMRALETAHRLQAAPLRERMPYMFEGRSPFRITRHSLTPEQYAQWPADDAGAPARGASPIFIVGFPRSGTTMLETMLDAHPMLASMDERPFLQRVIEDMQAQKLEYPEDLGRLTAAQCDALRAVYAERVARHVTLADGQRLVDKNPLNLLKLPLIRRLWPHAKIVLMLRHPADAVVSNYMQSFNSPAFVAMCETVESTARGYADAMDFWIGQREVLQPDVFELRYEDLVADVETHARRLIEFLDLPWDDAVLRFHEHARKRGYISTPSYTQVIEPINARAVGRAQAYAAWLAPALPVLRPYFERWGYRDLDPP</sequence>
<feature type="repeat" description="TPR" evidence="2">
    <location>
        <begin position="66"/>
        <end position="99"/>
    </location>
</feature>
<dbReference type="Gene3D" id="1.25.40.10">
    <property type="entry name" value="Tetratricopeptide repeat domain"/>
    <property type="match status" value="1"/>
</dbReference>
<dbReference type="PANTHER" id="PTHR12788">
    <property type="entry name" value="PROTEIN-TYROSINE SULFOTRANSFERASE 2"/>
    <property type="match status" value="1"/>
</dbReference>
<dbReference type="AlphaFoldDB" id="A0A9X4BHN9"/>
<dbReference type="Gene3D" id="3.40.50.300">
    <property type="entry name" value="P-loop containing nucleotide triphosphate hydrolases"/>
    <property type="match status" value="1"/>
</dbReference>